<evidence type="ECO:0008006" key="4">
    <source>
        <dbReference type="Google" id="ProtNLM"/>
    </source>
</evidence>
<feature type="transmembrane region" description="Helical" evidence="1">
    <location>
        <begin position="31"/>
        <end position="48"/>
    </location>
</feature>
<dbReference type="EMBL" id="JBBPHU010000003">
    <property type="protein sequence ID" value="KAK7520634.1"/>
    <property type="molecule type" value="Genomic_DNA"/>
</dbReference>
<keyword evidence="1" id="KW-1133">Transmembrane helix</keyword>
<keyword evidence="1" id="KW-0812">Transmembrane</keyword>
<name>A0ABR1KSY0_9PEZI</name>
<evidence type="ECO:0000313" key="3">
    <source>
        <dbReference type="Proteomes" id="UP001363622"/>
    </source>
</evidence>
<organism evidence="2 3">
    <name type="scientific">Phyllosticta citriasiana</name>
    <dbReference type="NCBI Taxonomy" id="595635"/>
    <lineage>
        <taxon>Eukaryota</taxon>
        <taxon>Fungi</taxon>
        <taxon>Dikarya</taxon>
        <taxon>Ascomycota</taxon>
        <taxon>Pezizomycotina</taxon>
        <taxon>Dothideomycetes</taxon>
        <taxon>Dothideomycetes incertae sedis</taxon>
        <taxon>Botryosphaeriales</taxon>
        <taxon>Phyllostictaceae</taxon>
        <taxon>Phyllosticta</taxon>
    </lineage>
</organism>
<protein>
    <recommendedName>
        <fullName evidence="4">Secreted protein</fullName>
    </recommendedName>
</protein>
<keyword evidence="1" id="KW-0472">Membrane</keyword>
<keyword evidence="3" id="KW-1185">Reference proteome</keyword>
<dbReference type="Proteomes" id="UP001363622">
    <property type="component" value="Unassembled WGS sequence"/>
</dbReference>
<sequence length="79" mass="8882">MMNQREVLLAALPTSLVSFLVPPWMHPHPAIVSPLSLFLFPFSFSFPFSTPFHRISPAGGVIMHLLCPRHATPWTQLTD</sequence>
<gene>
    <name evidence="2" type="ORF">IWZ03DRAFT_373454</name>
</gene>
<proteinExistence type="predicted"/>
<accession>A0ABR1KSY0</accession>
<evidence type="ECO:0000313" key="2">
    <source>
        <dbReference type="EMBL" id="KAK7520634.1"/>
    </source>
</evidence>
<evidence type="ECO:0000256" key="1">
    <source>
        <dbReference type="SAM" id="Phobius"/>
    </source>
</evidence>
<feature type="transmembrane region" description="Helical" evidence="1">
    <location>
        <begin position="7"/>
        <end position="25"/>
    </location>
</feature>
<reference evidence="2 3" key="1">
    <citation type="submission" date="2024-04" db="EMBL/GenBank/DDBJ databases">
        <title>Phyllosticta paracitricarpa is synonymous to the EU quarantine fungus P. citricarpa based on phylogenomic analyses.</title>
        <authorList>
            <consortium name="Lawrence Berkeley National Laboratory"/>
            <person name="Van Ingen-Buijs V.A."/>
            <person name="Van Westerhoven A.C."/>
            <person name="Haridas S."/>
            <person name="Skiadas P."/>
            <person name="Martin F."/>
            <person name="Groenewald J.Z."/>
            <person name="Crous P.W."/>
            <person name="Seidl M.F."/>
        </authorList>
    </citation>
    <scope>NUCLEOTIDE SEQUENCE [LARGE SCALE GENOMIC DNA]</scope>
    <source>
        <strain evidence="2 3">CBS 123371</strain>
    </source>
</reference>
<comment type="caution">
    <text evidence="2">The sequence shown here is derived from an EMBL/GenBank/DDBJ whole genome shotgun (WGS) entry which is preliminary data.</text>
</comment>